<dbReference type="AlphaFoldDB" id="A0A4Q2UBM6"/>
<reference evidence="1 2" key="1">
    <citation type="submission" date="2018-12" db="EMBL/GenBank/DDBJ databases">
        <authorList>
            <person name="Grouzdev D.S."/>
            <person name="Krutkina M.S."/>
        </authorList>
    </citation>
    <scope>NUCLEOTIDE SEQUENCE [LARGE SCALE GENOMIC DNA]</scope>
    <source>
        <strain evidence="1 2">RmlP026</strain>
    </source>
</reference>
<organism evidence="1 2">
    <name type="scientific">Lichenibacterium minor</name>
    <dbReference type="NCBI Taxonomy" id="2316528"/>
    <lineage>
        <taxon>Bacteria</taxon>
        <taxon>Pseudomonadati</taxon>
        <taxon>Pseudomonadota</taxon>
        <taxon>Alphaproteobacteria</taxon>
        <taxon>Hyphomicrobiales</taxon>
        <taxon>Lichenihabitantaceae</taxon>
        <taxon>Lichenibacterium</taxon>
    </lineage>
</organism>
<accession>A0A4Q2UBM6</accession>
<dbReference type="EMBL" id="QYBB01000001">
    <property type="protein sequence ID" value="RYC34002.1"/>
    <property type="molecule type" value="Genomic_DNA"/>
</dbReference>
<protein>
    <submittedName>
        <fullName evidence="1">Uncharacterized protein</fullName>
    </submittedName>
</protein>
<comment type="caution">
    <text evidence="1">The sequence shown here is derived from an EMBL/GenBank/DDBJ whole genome shotgun (WGS) entry which is preliminary data.</text>
</comment>
<sequence length="305" mass="29789">MTPLVLAAASAAALAALGVADPKRRRAAGLAPARPRHRSAALGALACCGLGIAASAGPAGAVTWAAAVAAGGWALAQGLALVPAPSWRSIATAGRFRSRPVPVALPVVALICALLAVEGRRGAPPDDAAADRVAALALLDRLERGAPARRAAAPCLAALASARDGGGLRDLLSDRAAAVVLPADGGAGTDLQRCILSAGGEGAATARGGDTATTTIDADTASRVHALIAGTLEDADALAALAPSGGTGAGLVCRRLAAAAGPDVAGFVAALRRDRAYPKAGDLLEGLPALEALIDARRARSPCPA</sequence>
<dbReference type="RefSeq" id="WP_129222863.1">
    <property type="nucleotide sequence ID" value="NZ_QYBB01000001.1"/>
</dbReference>
<name>A0A4Q2UBM6_9HYPH</name>
<dbReference type="Proteomes" id="UP000290759">
    <property type="component" value="Unassembled WGS sequence"/>
</dbReference>
<evidence type="ECO:0000313" key="1">
    <source>
        <dbReference type="EMBL" id="RYC34002.1"/>
    </source>
</evidence>
<gene>
    <name evidence="1" type="ORF">D3273_01765</name>
</gene>
<evidence type="ECO:0000313" key="2">
    <source>
        <dbReference type="Proteomes" id="UP000290759"/>
    </source>
</evidence>
<proteinExistence type="predicted"/>
<reference evidence="1 2" key="2">
    <citation type="submission" date="2019-02" db="EMBL/GenBank/DDBJ databases">
        <title>'Lichenibacterium ramalinii' gen. nov. sp. nov., 'Lichenibacterium minor' gen. nov. sp. nov.</title>
        <authorList>
            <person name="Pankratov T."/>
        </authorList>
    </citation>
    <scope>NUCLEOTIDE SEQUENCE [LARGE SCALE GENOMIC DNA]</scope>
    <source>
        <strain evidence="1 2">RmlP026</strain>
    </source>
</reference>
<keyword evidence="2" id="KW-1185">Reference proteome</keyword>